<dbReference type="InterPro" id="IPR017946">
    <property type="entry name" value="PLC-like_Pdiesterase_TIM-brl"/>
</dbReference>
<dbReference type="Proteomes" id="UP000690515">
    <property type="component" value="Unassembled WGS sequence"/>
</dbReference>
<dbReference type="SUPFAM" id="SSF51695">
    <property type="entry name" value="PLC-like phosphodiesterases"/>
    <property type="match status" value="1"/>
</dbReference>
<evidence type="ECO:0000313" key="3">
    <source>
        <dbReference type="Proteomes" id="UP000690515"/>
    </source>
</evidence>
<name>A0ABS5ZBY1_9GAMM</name>
<evidence type="ECO:0000259" key="1">
    <source>
        <dbReference type="PROSITE" id="PS51704"/>
    </source>
</evidence>
<feature type="domain" description="GP-PDE" evidence="1">
    <location>
        <begin position="1"/>
        <end position="236"/>
    </location>
</feature>
<comment type="caution">
    <text evidence="2">The sequence shown here is derived from an EMBL/GenBank/DDBJ whole genome shotgun (WGS) entry which is preliminary data.</text>
</comment>
<protein>
    <submittedName>
        <fullName evidence="2">Glycerophosphodiester phosphodiesterase</fullName>
    </submittedName>
</protein>
<gene>
    <name evidence="2" type="ORF">KCG35_10875</name>
</gene>
<reference evidence="2 3" key="1">
    <citation type="submission" date="2021-04" db="EMBL/GenBank/DDBJ databases">
        <authorList>
            <person name="Pira H."/>
            <person name="Risdian C."/>
            <person name="Wink J."/>
        </authorList>
    </citation>
    <scope>NUCLEOTIDE SEQUENCE [LARGE SCALE GENOMIC DNA]</scope>
    <source>
        <strain evidence="2 3">WH53</strain>
    </source>
</reference>
<proteinExistence type="predicted"/>
<dbReference type="InterPro" id="IPR030395">
    <property type="entry name" value="GP_PDE_dom"/>
</dbReference>
<sequence>MLIIGHRGARNEAPENTLAGFQHAIAHGVRHFELDLRLSQDHQLMVIHDSTVNRTTNGQGKVATQTYNQLRMLDARYALSEWNQPARIPSLNTLIEACPEIEHLQLELKADNRAEAYAVAEAAHQWLIHHAPRSDVVITSGVWHCLDYLQNTKRSYRLGVVVEHHPQPVRIAQALNCQLLVLNHKRCNPSLVAAAKAKQLEVSTWTVNEAKDIQHMCDCQVDSIITDWPTRYLHLETSTQQRAG</sequence>
<dbReference type="Gene3D" id="3.20.20.190">
    <property type="entry name" value="Phosphatidylinositol (PI) phosphodiesterase"/>
    <property type="match status" value="1"/>
</dbReference>
<dbReference type="PROSITE" id="PS51704">
    <property type="entry name" value="GP_PDE"/>
    <property type="match status" value="1"/>
</dbReference>
<evidence type="ECO:0000313" key="2">
    <source>
        <dbReference type="EMBL" id="MBU2711564.1"/>
    </source>
</evidence>
<dbReference type="PANTHER" id="PTHR46211:SF1">
    <property type="entry name" value="GLYCEROPHOSPHODIESTER PHOSPHODIESTERASE, CYTOPLASMIC"/>
    <property type="match status" value="1"/>
</dbReference>
<keyword evidence="3" id="KW-1185">Reference proteome</keyword>
<dbReference type="EMBL" id="JAGSOY010000021">
    <property type="protein sequence ID" value="MBU2711564.1"/>
    <property type="molecule type" value="Genomic_DNA"/>
</dbReference>
<dbReference type="RefSeq" id="WP_215819718.1">
    <property type="nucleotide sequence ID" value="NZ_JAGSOY010000021.1"/>
</dbReference>
<organism evidence="2 3">
    <name type="scientific">Zooshikella harenae</name>
    <dbReference type="NCBI Taxonomy" id="2827238"/>
    <lineage>
        <taxon>Bacteria</taxon>
        <taxon>Pseudomonadati</taxon>
        <taxon>Pseudomonadota</taxon>
        <taxon>Gammaproteobacteria</taxon>
        <taxon>Oceanospirillales</taxon>
        <taxon>Zooshikellaceae</taxon>
        <taxon>Zooshikella</taxon>
    </lineage>
</organism>
<accession>A0ABS5ZBY1</accession>
<dbReference type="Pfam" id="PF03009">
    <property type="entry name" value="GDPD"/>
    <property type="match status" value="1"/>
</dbReference>
<dbReference type="PANTHER" id="PTHR46211">
    <property type="entry name" value="GLYCEROPHOSPHORYL DIESTER PHOSPHODIESTERASE"/>
    <property type="match status" value="1"/>
</dbReference>